<dbReference type="Proteomes" id="UP000076837">
    <property type="component" value="Unassembled WGS sequence"/>
</dbReference>
<evidence type="ECO:0000256" key="4">
    <source>
        <dbReference type="ARBA" id="ARBA00023242"/>
    </source>
</evidence>
<evidence type="ECO:0000313" key="7">
    <source>
        <dbReference type="EMBL" id="KZM22462.1"/>
    </source>
</evidence>
<dbReference type="AlphaFoldDB" id="A0A163CHC2"/>
<organism evidence="7 8">
    <name type="scientific">Didymella rabiei</name>
    <name type="common">Chickpea ascochyta blight fungus</name>
    <name type="synonym">Mycosphaerella rabiei</name>
    <dbReference type="NCBI Taxonomy" id="5454"/>
    <lineage>
        <taxon>Eukaryota</taxon>
        <taxon>Fungi</taxon>
        <taxon>Dikarya</taxon>
        <taxon>Ascomycota</taxon>
        <taxon>Pezizomycotina</taxon>
        <taxon>Dothideomycetes</taxon>
        <taxon>Pleosporomycetidae</taxon>
        <taxon>Pleosporales</taxon>
        <taxon>Pleosporineae</taxon>
        <taxon>Didymellaceae</taxon>
        <taxon>Ascochyta</taxon>
    </lineage>
</organism>
<keyword evidence="8" id="KW-1185">Reference proteome</keyword>
<dbReference type="OrthoDB" id="295274at2759"/>
<comment type="caution">
    <text evidence="7">The sequence shown here is derived from an EMBL/GenBank/DDBJ whole genome shotgun (WGS) entry which is preliminary data.</text>
</comment>
<gene>
    <name evidence="7" type="ORF">ST47_g6355</name>
</gene>
<dbReference type="GO" id="GO:0005634">
    <property type="term" value="C:nucleus"/>
    <property type="evidence" value="ECO:0007669"/>
    <property type="project" value="UniProtKB-SubCell"/>
</dbReference>
<reference evidence="7 8" key="1">
    <citation type="journal article" date="2016" name="Sci. Rep.">
        <title>Draft genome sequencing and secretome analysis of fungal phytopathogen Ascochyta rabiei provides insight into the necrotrophic effector repertoire.</title>
        <authorList>
            <person name="Verma S."/>
            <person name="Gazara R.K."/>
            <person name="Nizam S."/>
            <person name="Parween S."/>
            <person name="Chattopadhyay D."/>
            <person name="Verma P.K."/>
        </authorList>
    </citation>
    <scope>NUCLEOTIDE SEQUENCE [LARGE SCALE GENOMIC DNA]</scope>
    <source>
        <strain evidence="7 8">ArDII</strain>
    </source>
</reference>
<protein>
    <submittedName>
        <fullName evidence="7">Sequence-specific DNA binding</fullName>
    </submittedName>
</protein>
<feature type="region of interest" description="Disordered" evidence="6">
    <location>
        <begin position="153"/>
        <end position="198"/>
    </location>
</feature>
<dbReference type="CDD" id="cd14687">
    <property type="entry name" value="bZIP_ATF2"/>
    <property type="match status" value="1"/>
</dbReference>
<dbReference type="PANTHER" id="PTHR19304">
    <property type="entry name" value="CYCLIC-AMP RESPONSE ELEMENT BINDING PROTEIN"/>
    <property type="match status" value="1"/>
</dbReference>
<dbReference type="SMART" id="SM00338">
    <property type="entry name" value="BRLZ"/>
    <property type="match status" value="1"/>
</dbReference>
<sequence length="319" mass="35595">MSVAILATEALSDQYQPFEPDFNMHSTSDCWAPAPWGKDAPMTTTGYMDFVVANPRPSDRQSTFQSSFEQTNLTNRGLNSRIASKYSFKDLDTQSSINTTLAVSTAALCPSSADTIAYDSRTVSHTDTRFNSDHASPSSNCRFSLDNQLRHAGSPKYTMFTDDTNPLSSKRRCDSPQSNFVTHSSTTPQSQVGRRRGSEYVEPGSARAVYLEKNRKAASKCRSKQKRQEEDLVEAARDAERRNKLLKAEVEMLKNSMRDLMQLVGQHTQCPDTRLKLYLQRQADRLAIRGQRNNFFSSLSASLDSGMGSIDKVLSPEGE</sequence>
<keyword evidence="3" id="KW-0804">Transcription</keyword>
<evidence type="ECO:0000313" key="8">
    <source>
        <dbReference type="Proteomes" id="UP000076837"/>
    </source>
</evidence>
<dbReference type="GO" id="GO:0003700">
    <property type="term" value="F:DNA-binding transcription factor activity"/>
    <property type="evidence" value="ECO:0007669"/>
    <property type="project" value="InterPro"/>
</dbReference>
<keyword evidence="2" id="KW-0805">Transcription regulation</keyword>
<evidence type="ECO:0000256" key="2">
    <source>
        <dbReference type="ARBA" id="ARBA00023015"/>
    </source>
</evidence>
<dbReference type="InterPro" id="IPR051027">
    <property type="entry name" value="bZIP_transcription_factors"/>
</dbReference>
<proteinExistence type="predicted"/>
<dbReference type="InterPro" id="IPR046347">
    <property type="entry name" value="bZIP_sf"/>
</dbReference>
<dbReference type="PROSITE" id="PS50217">
    <property type="entry name" value="BZIP"/>
    <property type="match status" value="1"/>
</dbReference>
<evidence type="ECO:0000256" key="3">
    <source>
        <dbReference type="ARBA" id="ARBA00023163"/>
    </source>
</evidence>
<dbReference type="Gene3D" id="1.20.5.170">
    <property type="match status" value="1"/>
</dbReference>
<evidence type="ECO:0000256" key="5">
    <source>
        <dbReference type="SAM" id="Coils"/>
    </source>
</evidence>
<evidence type="ECO:0000256" key="6">
    <source>
        <dbReference type="SAM" id="MobiDB-lite"/>
    </source>
</evidence>
<comment type="subcellular location">
    <subcellularLocation>
        <location evidence="1">Nucleus</location>
    </subcellularLocation>
</comment>
<evidence type="ECO:0000256" key="1">
    <source>
        <dbReference type="ARBA" id="ARBA00004123"/>
    </source>
</evidence>
<feature type="coiled-coil region" evidence="5">
    <location>
        <begin position="222"/>
        <end position="263"/>
    </location>
</feature>
<dbReference type="InterPro" id="IPR004827">
    <property type="entry name" value="bZIP"/>
</dbReference>
<dbReference type="SUPFAM" id="SSF57959">
    <property type="entry name" value="Leucine zipper domain"/>
    <property type="match status" value="1"/>
</dbReference>
<dbReference type="EMBL" id="JYNV01000213">
    <property type="protein sequence ID" value="KZM22462.1"/>
    <property type="molecule type" value="Genomic_DNA"/>
</dbReference>
<feature type="compositionally biased region" description="Polar residues" evidence="6">
    <location>
        <begin position="175"/>
        <end position="192"/>
    </location>
</feature>
<dbReference type="STRING" id="5454.A0A163CHC2"/>
<name>A0A163CHC2_DIDRA</name>
<accession>A0A163CHC2</accession>
<keyword evidence="4" id="KW-0539">Nucleus</keyword>
<keyword evidence="5" id="KW-0175">Coiled coil</keyword>